<dbReference type="InterPro" id="IPR052518">
    <property type="entry name" value="CHR_Transporter"/>
</dbReference>
<reference evidence="8" key="1">
    <citation type="submission" date="2022-06" db="EMBL/GenBank/DDBJ databases">
        <title>Isolation of gut microbiota from human fecal samples.</title>
        <authorList>
            <person name="Pamer E.G."/>
            <person name="Barat B."/>
            <person name="Waligurski E."/>
            <person name="Medina S."/>
            <person name="Paddock L."/>
            <person name="Mostad J."/>
        </authorList>
    </citation>
    <scope>NUCLEOTIDE SEQUENCE</scope>
    <source>
        <strain evidence="8">DFI.9.91</strain>
    </source>
</reference>
<evidence type="ECO:0000256" key="5">
    <source>
        <dbReference type="ARBA" id="ARBA00022989"/>
    </source>
</evidence>
<evidence type="ECO:0000256" key="3">
    <source>
        <dbReference type="ARBA" id="ARBA00022475"/>
    </source>
</evidence>
<evidence type="ECO:0000313" key="9">
    <source>
        <dbReference type="Proteomes" id="UP001204562"/>
    </source>
</evidence>
<proteinExistence type="inferred from homology"/>
<feature type="transmembrane region" description="Helical" evidence="7">
    <location>
        <begin position="7"/>
        <end position="28"/>
    </location>
</feature>
<dbReference type="EMBL" id="JANFYS010000001">
    <property type="protein sequence ID" value="MCQ4769110.1"/>
    <property type="molecule type" value="Genomic_DNA"/>
</dbReference>
<dbReference type="GO" id="GO:0015109">
    <property type="term" value="F:chromate transmembrane transporter activity"/>
    <property type="evidence" value="ECO:0007669"/>
    <property type="project" value="InterPro"/>
</dbReference>
<dbReference type="PANTHER" id="PTHR43663:SF1">
    <property type="entry name" value="CHROMATE TRANSPORTER"/>
    <property type="match status" value="1"/>
</dbReference>
<dbReference type="RefSeq" id="WP_256302967.1">
    <property type="nucleotide sequence ID" value="NZ_JANFYS010000001.1"/>
</dbReference>
<dbReference type="Pfam" id="PF02417">
    <property type="entry name" value="Chromate_transp"/>
    <property type="match status" value="1"/>
</dbReference>
<feature type="transmembrane region" description="Helical" evidence="7">
    <location>
        <begin position="70"/>
        <end position="97"/>
    </location>
</feature>
<feature type="transmembrane region" description="Helical" evidence="7">
    <location>
        <begin position="174"/>
        <end position="191"/>
    </location>
</feature>
<dbReference type="GO" id="GO:0005886">
    <property type="term" value="C:plasma membrane"/>
    <property type="evidence" value="ECO:0007669"/>
    <property type="project" value="UniProtKB-SubCell"/>
</dbReference>
<dbReference type="InterPro" id="IPR003370">
    <property type="entry name" value="Chromate_transpt"/>
</dbReference>
<keyword evidence="4 7" id="KW-0812">Transmembrane</keyword>
<comment type="subcellular location">
    <subcellularLocation>
        <location evidence="1">Cell membrane</location>
        <topology evidence="1">Multi-pass membrane protein</topology>
    </subcellularLocation>
</comment>
<feature type="transmembrane region" description="Helical" evidence="7">
    <location>
        <begin position="118"/>
        <end position="138"/>
    </location>
</feature>
<comment type="similarity">
    <text evidence="2">Belongs to the chromate ion transporter (CHR) (TC 2.A.51) family.</text>
</comment>
<dbReference type="AlphaFoldDB" id="A0AAW5JK72"/>
<evidence type="ECO:0000256" key="6">
    <source>
        <dbReference type="ARBA" id="ARBA00023136"/>
    </source>
</evidence>
<evidence type="ECO:0000256" key="7">
    <source>
        <dbReference type="SAM" id="Phobius"/>
    </source>
</evidence>
<evidence type="ECO:0000256" key="1">
    <source>
        <dbReference type="ARBA" id="ARBA00004651"/>
    </source>
</evidence>
<organism evidence="8 9">
    <name type="scientific">Intestinimonas massiliensis</name>
    <name type="common">ex Afouda et al. 2020</name>
    <dbReference type="NCBI Taxonomy" id="1673721"/>
    <lineage>
        <taxon>Bacteria</taxon>
        <taxon>Bacillati</taxon>
        <taxon>Bacillota</taxon>
        <taxon>Clostridia</taxon>
        <taxon>Eubacteriales</taxon>
        <taxon>Intestinimonas</taxon>
    </lineage>
</organism>
<name>A0AAW5JK72_9FIRM</name>
<protein>
    <submittedName>
        <fullName evidence="8">Chromate transporter</fullName>
    </submittedName>
</protein>
<comment type="caution">
    <text evidence="8">The sequence shown here is derived from an EMBL/GenBank/DDBJ whole genome shotgun (WGS) entry which is preliminary data.</text>
</comment>
<evidence type="ECO:0000313" key="8">
    <source>
        <dbReference type="EMBL" id="MCQ4769110.1"/>
    </source>
</evidence>
<evidence type="ECO:0000256" key="4">
    <source>
        <dbReference type="ARBA" id="ARBA00022692"/>
    </source>
</evidence>
<keyword evidence="5 7" id="KW-1133">Transmembrane helix</keyword>
<dbReference type="Proteomes" id="UP001204562">
    <property type="component" value="Unassembled WGS sequence"/>
</dbReference>
<keyword evidence="6 7" id="KW-0472">Membrane</keyword>
<dbReference type="PANTHER" id="PTHR43663">
    <property type="entry name" value="CHROMATE TRANSPORT PROTEIN-RELATED"/>
    <property type="match status" value="1"/>
</dbReference>
<accession>A0AAW5JK72</accession>
<keyword evidence="3" id="KW-1003">Cell membrane</keyword>
<sequence>MILLRLYFEFFRVGLFSVGGGLATIPFLTDLGTRTGWFTPAELANMVAVSESTPGPMGVNMATYVGFETYGPMGCVIATLGLITPSIVIILVIARFLQKFRQSRTVDAVFYGLRPASTALIASAGFLSVAKVSLLFWQEPLPEPGILFTHLFNWKSIALFALVFLGLNVPRLKKLHPILFIAFGALVGILFRF</sequence>
<feature type="transmembrane region" description="Helical" evidence="7">
    <location>
        <begin position="144"/>
        <end position="167"/>
    </location>
</feature>
<gene>
    <name evidence="8" type="ORF">NE579_01345</name>
</gene>
<evidence type="ECO:0000256" key="2">
    <source>
        <dbReference type="ARBA" id="ARBA00005262"/>
    </source>
</evidence>